<protein>
    <recommendedName>
        <fullName evidence="1">F-box protein At3g26010-like beta-propeller domain-containing protein</fullName>
    </recommendedName>
</protein>
<evidence type="ECO:0000259" key="1">
    <source>
        <dbReference type="Pfam" id="PF24750"/>
    </source>
</evidence>
<proteinExistence type="predicted"/>
<dbReference type="PANTHER" id="PTHR35546">
    <property type="entry name" value="F-BOX PROTEIN INTERACTION DOMAIN PROTEIN-RELATED"/>
    <property type="match status" value="1"/>
</dbReference>
<organism evidence="2 3">
    <name type="scientific">Asparagus officinalis</name>
    <name type="common">Garden asparagus</name>
    <dbReference type="NCBI Taxonomy" id="4686"/>
    <lineage>
        <taxon>Eukaryota</taxon>
        <taxon>Viridiplantae</taxon>
        <taxon>Streptophyta</taxon>
        <taxon>Embryophyta</taxon>
        <taxon>Tracheophyta</taxon>
        <taxon>Spermatophyta</taxon>
        <taxon>Magnoliopsida</taxon>
        <taxon>Liliopsida</taxon>
        <taxon>Asparagales</taxon>
        <taxon>Asparagaceae</taxon>
        <taxon>Asparagoideae</taxon>
        <taxon>Asparagus</taxon>
    </lineage>
</organism>
<dbReference type="InterPro" id="IPR055290">
    <property type="entry name" value="At3g26010-like"/>
</dbReference>
<sequence length="146" mass="16642">MSIPPFSSCPCARLSPSLDCCNGLLLVSARDREWHHVHYVCNPVTKSWVILPDHPEAGFAPSMLGFKPRSSPHFTVLSVDQRRGNGWSIYSSKVKKWSKKRMLDDRDEVLPPNRNKMDFSVSDGDVYIVRTLLFVFNEVQFGMSLQ</sequence>
<dbReference type="EMBL" id="CM007389">
    <property type="protein sequence ID" value="ONK57743.1"/>
    <property type="molecule type" value="Genomic_DNA"/>
</dbReference>
<accession>A0A5P1E6W0</accession>
<gene>
    <name evidence="2" type="ORF">A4U43_C09F3640</name>
</gene>
<reference evidence="3" key="1">
    <citation type="journal article" date="2017" name="Nat. Commun.">
        <title>The asparagus genome sheds light on the origin and evolution of a young Y chromosome.</title>
        <authorList>
            <person name="Harkess A."/>
            <person name="Zhou J."/>
            <person name="Xu C."/>
            <person name="Bowers J.E."/>
            <person name="Van der Hulst R."/>
            <person name="Ayyampalayam S."/>
            <person name="Mercati F."/>
            <person name="Riccardi P."/>
            <person name="McKain M.R."/>
            <person name="Kakrana A."/>
            <person name="Tang H."/>
            <person name="Ray J."/>
            <person name="Groenendijk J."/>
            <person name="Arikit S."/>
            <person name="Mathioni S.M."/>
            <person name="Nakano M."/>
            <person name="Shan H."/>
            <person name="Telgmann-Rauber A."/>
            <person name="Kanno A."/>
            <person name="Yue Z."/>
            <person name="Chen H."/>
            <person name="Li W."/>
            <person name="Chen Y."/>
            <person name="Xu X."/>
            <person name="Zhang Y."/>
            <person name="Luo S."/>
            <person name="Chen H."/>
            <person name="Gao J."/>
            <person name="Mao Z."/>
            <person name="Pires J.C."/>
            <person name="Luo M."/>
            <person name="Kudrna D."/>
            <person name="Wing R.A."/>
            <person name="Meyers B.C."/>
            <person name="Yi K."/>
            <person name="Kong H."/>
            <person name="Lavrijsen P."/>
            <person name="Sunseri F."/>
            <person name="Falavigna A."/>
            <person name="Ye Y."/>
            <person name="Leebens-Mack J.H."/>
            <person name="Chen G."/>
        </authorList>
    </citation>
    <scope>NUCLEOTIDE SEQUENCE [LARGE SCALE GENOMIC DNA]</scope>
    <source>
        <strain evidence="3">cv. DH0086</strain>
    </source>
</reference>
<dbReference type="AlphaFoldDB" id="A0A5P1E6W0"/>
<dbReference type="InterPro" id="IPR056592">
    <property type="entry name" value="Beta-prop_At3g26010-like"/>
</dbReference>
<name>A0A5P1E6W0_ASPOF</name>
<evidence type="ECO:0000313" key="2">
    <source>
        <dbReference type="EMBL" id="ONK57743.1"/>
    </source>
</evidence>
<dbReference type="Proteomes" id="UP000243459">
    <property type="component" value="Chromosome 9"/>
</dbReference>
<dbReference type="Gramene" id="ONK57743">
    <property type="protein sequence ID" value="ONK57743"/>
    <property type="gene ID" value="A4U43_C09F3640"/>
</dbReference>
<dbReference type="Pfam" id="PF24750">
    <property type="entry name" value="b-prop_At3g26010-like"/>
    <property type="match status" value="1"/>
</dbReference>
<feature type="domain" description="F-box protein At3g26010-like beta-propeller" evidence="1">
    <location>
        <begin position="17"/>
        <end position="101"/>
    </location>
</feature>
<evidence type="ECO:0000313" key="3">
    <source>
        <dbReference type="Proteomes" id="UP000243459"/>
    </source>
</evidence>
<keyword evidence="3" id="KW-1185">Reference proteome</keyword>